<organism evidence="1 2">
    <name type="scientific">Allacma fusca</name>
    <dbReference type="NCBI Taxonomy" id="39272"/>
    <lineage>
        <taxon>Eukaryota</taxon>
        <taxon>Metazoa</taxon>
        <taxon>Ecdysozoa</taxon>
        <taxon>Arthropoda</taxon>
        <taxon>Hexapoda</taxon>
        <taxon>Collembola</taxon>
        <taxon>Symphypleona</taxon>
        <taxon>Sminthuridae</taxon>
        <taxon>Allacma</taxon>
    </lineage>
</organism>
<dbReference type="EMBL" id="CAJVCH010086527">
    <property type="protein sequence ID" value="CAG7722133.1"/>
    <property type="molecule type" value="Genomic_DNA"/>
</dbReference>
<comment type="caution">
    <text evidence="1">The sequence shown here is derived from an EMBL/GenBank/DDBJ whole genome shotgun (WGS) entry which is preliminary data.</text>
</comment>
<sequence>MKSLTLCLKSNSLQIQPSPDTKKALAAIASIGSRILESITPTAAGAFLAHIKALFGGTPQTFLQRVGHGEMDLEKTGSLLTF</sequence>
<evidence type="ECO:0000313" key="2">
    <source>
        <dbReference type="Proteomes" id="UP000708208"/>
    </source>
</evidence>
<dbReference type="AlphaFoldDB" id="A0A8J2NVQ3"/>
<accession>A0A8J2NVQ3</accession>
<keyword evidence="2" id="KW-1185">Reference proteome</keyword>
<evidence type="ECO:0000313" key="1">
    <source>
        <dbReference type="EMBL" id="CAG7722133.1"/>
    </source>
</evidence>
<reference evidence="1" key="1">
    <citation type="submission" date="2021-06" db="EMBL/GenBank/DDBJ databases">
        <authorList>
            <person name="Hodson N. C."/>
            <person name="Mongue J. A."/>
            <person name="Jaron S. K."/>
        </authorList>
    </citation>
    <scope>NUCLEOTIDE SEQUENCE</scope>
</reference>
<protein>
    <submittedName>
        <fullName evidence="1">Uncharacterized protein</fullName>
    </submittedName>
</protein>
<gene>
    <name evidence="1" type="ORF">AFUS01_LOCUS11302</name>
</gene>
<proteinExistence type="predicted"/>
<dbReference type="Proteomes" id="UP000708208">
    <property type="component" value="Unassembled WGS sequence"/>
</dbReference>
<name>A0A8J2NVQ3_9HEXA</name>